<dbReference type="OrthoDB" id="9800719at2"/>
<dbReference type="GO" id="GO:0004826">
    <property type="term" value="F:phenylalanine-tRNA ligase activity"/>
    <property type="evidence" value="ECO:0007669"/>
    <property type="project" value="UniProtKB-UniRule"/>
</dbReference>
<keyword evidence="14" id="KW-1185">Reference proteome</keyword>
<dbReference type="PANTHER" id="PTHR11538">
    <property type="entry name" value="PHENYLALANYL-TRNA SYNTHETASE"/>
    <property type="match status" value="1"/>
</dbReference>
<dbReference type="Pfam" id="PF01409">
    <property type="entry name" value="tRNA-synt_2d"/>
    <property type="match status" value="1"/>
</dbReference>
<dbReference type="Gene3D" id="1.10.10.2330">
    <property type="match status" value="1"/>
</dbReference>
<keyword evidence="8 11" id="KW-0460">Magnesium</keyword>
<evidence type="ECO:0000256" key="7">
    <source>
        <dbReference type="ARBA" id="ARBA00022840"/>
    </source>
</evidence>
<keyword evidence="5 11" id="KW-0479">Metal-binding</keyword>
<evidence type="ECO:0000256" key="9">
    <source>
        <dbReference type="ARBA" id="ARBA00022917"/>
    </source>
</evidence>
<evidence type="ECO:0000256" key="10">
    <source>
        <dbReference type="ARBA" id="ARBA00023146"/>
    </source>
</evidence>
<dbReference type="Proteomes" id="UP000326354">
    <property type="component" value="Chromosome"/>
</dbReference>
<dbReference type="GO" id="GO:0000287">
    <property type="term" value="F:magnesium ion binding"/>
    <property type="evidence" value="ECO:0007669"/>
    <property type="project" value="UniProtKB-UniRule"/>
</dbReference>
<keyword evidence="9 11" id="KW-0648">Protein biosynthesis</keyword>
<dbReference type="CDD" id="cd00496">
    <property type="entry name" value="PheRS_alpha_core"/>
    <property type="match status" value="1"/>
</dbReference>
<dbReference type="InterPro" id="IPR045864">
    <property type="entry name" value="aa-tRNA-synth_II/BPL/LPL"/>
</dbReference>
<comment type="subcellular location">
    <subcellularLocation>
        <location evidence="1 11">Cytoplasm</location>
    </subcellularLocation>
</comment>
<keyword evidence="3 11" id="KW-0963">Cytoplasm</keyword>
<evidence type="ECO:0000256" key="2">
    <source>
        <dbReference type="ARBA" id="ARBA00006703"/>
    </source>
</evidence>
<reference evidence="13 14" key="1">
    <citation type="submission" date="2019-08" db="EMBL/GenBank/DDBJ databases">
        <title>Complete genome sequence of Candidatus Uab amorphum.</title>
        <authorList>
            <person name="Shiratori T."/>
            <person name="Suzuki S."/>
            <person name="Kakizawa Y."/>
            <person name="Ishida K."/>
        </authorList>
    </citation>
    <scope>NUCLEOTIDE SEQUENCE [LARGE SCALE GENOMIC DNA]</scope>
    <source>
        <strain evidence="13 14">SRT547</strain>
    </source>
</reference>
<dbReference type="RefSeq" id="WP_151967303.1">
    <property type="nucleotide sequence ID" value="NZ_AP019860.1"/>
</dbReference>
<dbReference type="EC" id="6.1.1.20" evidence="11"/>
<feature type="binding site" evidence="11">
    <location>
        <position position="430"/>
    </location>
    <ligand>
        <name>L-phenylalanine</name>
        <dbReference type="ChEBI" id="CHEBI:58095"/>
    </ligand>
</feature>
<dbReference type="HAMAP" id="MF_00282">
    <property type="entry name" value="Phe_tRNA_synth_alpha2"/>
    <property type="match status" value="1"/>
</dbReference>
<organism evidence="13 14">
    <name type="scientific">Uabimicrobium amorphum</name>
    <dbReference type="NCBI Taxonomy" id="2596890"/>
    <lineage>
        <taxon>Bacteria</taxon>
        <taxon>Pseudomonadati</taxon>
        <taxon>Planctomycetota</taxon>
        <taxon>Candidatus Uabimicrobiia</taxon>
        <taxon>Candidatus Uabimicrobiales</taxon>
        <taxon>Candidatus Uabimicrobiaceae</taxon>
        <taxon>Candidatus Uabimicrobium</taxon>
    </lineage>
</organism>
<keyword evidence="6 11" id="KW-0547">Nucleotide-binding</keyword>
<dbReference type="NCBIfam" id="NF003210">
    <property type="entry name" value="PRK04172.1"/>
    <property type="match status" value="1"/>
</dbReference>
<feature type="binding site" evidence="11">
    <location>
        <begin position="390"/>
        <end position="392"/>
    </location>
    <ligand>
        <name>L-phenylalanine</name>
        <dbReference type="ChEBI" id="CHEBI:58095"/>
    </ligand>
</feature>
<evidence type="ECO:0000313" key="14">
    <source>
        <dbReference type="Proteomes" id="UP000326354"/>
    </source>
</evidence>
<gene>
    <name evidence="11" type="primary">pheS</name>
    <name evidence="13" type="ORF">UABAM_01435</name>
</gene>
<dbReference type="PROSITE" id="PS50862">
    <property type="entry name" value="AA_TRNA_LIGASE_II"/>
    <property type="match status" value="1"/>
</dbReference>
<keyword evidence="7 11" id="KW-0067">ATP-binding</keyword>
<comment type="subunit">
    <text evidence="11">Tetramer of two alpha and two beta subunits.</text>
</comment>
<evidence type="ECO:0000256" key="3">
    <source>
        <dbReference type="ARBA" id="ARBA00022490"/>
    </source>
</evidence>
<protein>
    <recommendedName>
        <fullName evidence="11">Phenylalanine--tRNA ligase alpha subunit</fullName>
        <ecNumber evidence="11">6.1.1.20</ecNumber>
    </recommendedName>
    <alternativeName>
        <fullName evidence="11">Phenylalanyl-tRNA synthetase alpha subunit</fullName>
        <shortName evidence="11">PheRS</shortName>
    </alternativeName>
</protein>
<keyword evidence="4 11" id="KW-0436">Ligase</keyword>
<feature type="binding site" evidence="11">
    <location>
        <position position="432"/>
    </location>
    <ligand>
        <name>Mg(2+)</name>
        <dbReference type="ChEBI" id="CHEBI:18420"/>
        <note>ligand shared with heterodimeric partner</note>
    </ligand>
</feature>
<evidence type="ECO:0000256" key="4">
    <source>
        <dbReference type="ARBA" id="ARBA00022598"/>
    </source>
</evidence>
<dbReference type="GO" id="GO:0005737">
    <property type="term" value="C:cytoplasm"/>
    <property type="evidence" value="ECO:0007669"/>
    <property type="project" value="UniProtKB-SubCell"/>
</dbReference>
<dbReference type="PANTHER" id="PTHR11538:SF40">
    <property type="entry name" value="PHENYLALANINE--TRNA LIGASE ALPHA SUBUNIT"/>
    <property type="match status" value="1"/>
</dbReference>
<evidence type="ECO:0000256" key="5">
    <source>
        <dbReference type="ARBA" id="ARBA00022723"/>
    </source>
</evidence>
<dbReference type="SUPFAM" id="SSF55681">
    <property type="entry name" value="Class II aaRS and biotin synthetases"/>
    <property type="match status" value="1"/>
</dbReference>
<evidence type="ECO:0000313" key="13">
    <source>
        <dbReference type="EMBL" id="BBM83085.1"/>
    </source>
</evidence>
<dbReference type="NCBIfam" id="TIGR00468">
    <property type="entry name" value="pheS"/>
    <property type="match status" value="1"/>
</dbReference>
<dbReference type="Gene3D" id="3.30.1370.240">
    <property type="match status" value="1"/>
</dbReference>
<evidence type="ECO:0000256" key="1">
    <source>
        <dbReference type="ARBA" id="ARBA00004496"/>
    </source>
</evidence>
<accession>A0A5S9IM39</accession>
<name>A0A5S9IM39_UABAM</name>
<dbReference type="GO" id="GO:0000049">
    <property type="term" value="F:tRNA binding"/>
    <property type="evidence" value="ECO:0007669"/>
    <property type="project" value="InterPro"/>
</dbReference>
<evidence type="ECO:0000259" key="12">
    <source>
        <dbReference type="PROSITE" id="PS50862"/>
    </source>
</evidence>
<dbReference type="Gene3D" id="3.30.930.10">
    <property type="entry name" value="Bira Bifunctional Protein, Domain 2"/>
    <property type="match status" value="1"/>
</dbReference>
<comment type="cofactor">
    <cofactor evidence="11">
        <name>Mg(2+)</name>
        <dbReference type="ChEBI" id="CHEBI:18420"/>
    </cofactor>
    <text evidence="11">Binds 2 magnesium ions per tetramer.</text>
</comment>
<dbReference type="InterPro" id="IPR006195">
    <property type="entry name" value="aa-tRNA-synth_II"/>
</dbReference>
<dbReference type="KEGG" id="uam:UABAM_01435"/>
<dbReference type="EMBL" id="AP019860">
    <property type="protein sequence ID" value="BBM83085.1"/>
    <property type="molecule type" value="Genomic_DNA"/>
</dbReference>
<keyword evidence="10 11" id="KW-0030">Aminoacyl-tRNA synthetase</keyword>
<dbReference type="FunFam" id="3.30.930.10:FF:000095">
    <property type="entry name" value="Phenylalanine--tRNA ligase alpha subunit"/>
    <property type="match status" value="1"/>
</dbReference>
<dbReference type="InterPro" id="IPR004529">
    <property type="entry name" value="Phe-tRNA-synth_IIc_asu"/>
</dbReference>
<comment type="catalytic activity">
    <reaction evidence="11">
        <text>tRNA(Phe) + L-phenylalanine + ATP = L-phenylalanyl-tRNA(Phe) + AMP + diphosphate + H(+)</text>
        <dbReference type="Rhea" id="RHEA:19413"/>
        <dbReference type="Rhea" id="RHEA-COMP:9668"/>
        <dbReference type="Rhea" id="RHEA-COMP:9699"/>
        <dbReference type="ChEBI" id="CHEBI:15378"/>
        <dbReference type="ChEBI" id="CHEBI:30616"/>
        <dbReference type="ChEBI" id="CHEBI:33019"/>
        <dbReference type="ChEBI" id="CHEBI:58095"/>
        <dbReference type="ChEBI" id="CHEBI:78442"/>
        <dbReference type="ChEBI" id="CHEBI:78531"/>
        <dbReference type="ChEBI" id="CHEBI:456215"/>
        <dbReference type="EC" id="6.1.1.20"/>
    </reaction>
</comment>
<feature type="domain" description="Aminoacyl-transfer RNA synthetases class-II family profile" evidence="12">
    <location>
        <begin position="250"/>
        <end position="483"/>
    </location>
</feature>
<evidence type="ECO:0000256" key="6">
    <source>
        <dbReference type="ARBA" id="ARBA00022741"/>
    </source>
</evidence>
<dbReference type="Gene3D" id="1.10.10.2320">
    <property type="match status" value="1"/>
</dbReference>
<dbReference type="GO" id="GO:0006432">
    <property type="term" value="P:phenylalanyl-tRNA aminoacylation"/>
    <property type="evidence" value="ECO:0007669"/>
    <property type="project" value="UniProtKB-UniRule"/>
</dbReference>
<dbReference type="GO" id="GO:0005524">
    <property type="term" value="F:ATP binding"/>
    <property type="evidence" value="ECO:0007669"/>
    <property type="project" value="UniProtKB-UniRule"/>
</dbReference>
<evidence type="ECO:0000256" key="11">
    <source>
        <dbReference type="HAMAP-Rule" id="MF_00282"/>
    </source>
</evidence>
<feature type="binding site" evidence="11">
    <location>
        <position position="456"/>
    </location>
    <ligand>
        <name>L-phenylalanine</name>
        <dbReference type="ChEBI" id="CHEBI:58095"/>
    </ligand>
</feature>
<dbReference type="AlphaFoldDB" id="A0A5S9IM39"/>
<proteinExistence type="inferred from homology"/>
<feature type="binding site" evidence="11">
    <location>
        <position position="351"/>
    </location>
    <ligand>
        <name>L-phenylalanine</name>
        <dbReference type="ChEBI" id="CHEBI:58095"/>
    </ligand>
</feature>
<sequence length="508" mass="58104">MSTQITNEQYKLFSLVANTDKITIKQLCEETQIEQPMVMGTMTFAEGEGWVHIEEYKRLELVPTSDAQELLANGLAERKFLTILQESNNSLAMQDVAKRAKENDLSMGDIMKWGMARGWFKKNGQNLELTDSGIEAISQEAHDERALKLAIEKQSIFLDELGNDFDAQYVEKLLRRRGELAKLKERTVRYINMTDKGKEVFPTLQVKEEGATLLTPEDLASGRWKDITLRPYDITEKADIKVPVKCHPLQKIIQETRRTFLEMGFIETVSPHLDTGLWDFDALFQPQDHPSRDMQDTFYMKKPQYGSLPNQELVERISSTHENGGNTGSSGWGYKWDSEEARRMVLRTHTTASSIRYLSENPNPPSKVFCVGRVFRNETISFKHLPEFHQVDGIVVDKNASLCSLLGTLQAFYRKMGFDKVKFKPSFFPYTEPSAEVFVWMEQKSCWIELGGSGIFRPEVTMPLGCNVPVMAWGLGLERLAMLRYGISDIRTLYGSDLDWLQEAKLCQ</sequence>
<dbReference type="InterPro" id="IPR022917">
    <property type="entry name" value="Phe_tRNA_ligase_alpha_bac/arc"/>
</dbReference>
<dbReference type="InterPro" id="IPR002319">
    <property type="entry name" value="Phenylalanyl-tRNA_Synthase"/>
</dbReference>
<evidence type="ECO:0000256" key="8">
    <source>
        <dbReference type="ARBA" id="ARBA00022842"/>
    </source>
</evidence>
<comment type="similarity">
    <text evidence="2 11">Belongs to the class-II aminoacyl-tRNA synthetase family. Phe-tRNA synthetase alpha subunit type 2 subfamily.</text>
</comment>